<accession>A0A6A6Q394</accession>
<dbReference type="PANTHER" id="PTHR13194">
    <property type="entry name" value="COMPLEX I INTERMEDIATE-ASSOCIATED PROTEIN 30"/>
    <property type="match status" value="1"/>
</dbReference>
<evidence type="ECO:0000256" key="1">
    <source>
        <dbReference type="ARBA" id="ARBA00007884"/>
    </source>
</evidence>
<dbReference type="GO" id="GO:0051082">
    <property type="term" value="F:unfolded protein binding"/>
    <property type="evidence" value="ECO:0007669"/>
    <property type="project" value="TreeGrafter"/>
</dbReference>
<dbReference type="AlphaFoldDB" id="A0A6A6Q394"/>
<sequence>MKAKTLFGGVDGWQSDDWTASDDSVRGGSSKSHLCCGQETAHFYGTLDTKTLGGAGFASQRTVSDDLKLDLSDYAGIQLDIENGDDKRYTFILKDDLKSPGIETGREKSSISFECDFDLEDVADNTIFFPWDAFTPTYRGKPQKDVAPLDVKNIKRASIMVRSFFDAQYGDFSLTLKSISALSEAPPPDGKHPPLSGKIDEADVEKGGVAAASPRRSTFGNIRLLIQERRRAAIYAVVGLAAFCLLYSRCAW</sequence>
<dbReference type="GeneID" id="54479796"/>
<dbReference type="EMBL" id="MU001632">
    <property type="protein sequence ID" value="KAF2486870.1"/>
    <property type="molecule type" value="Genomic_DNA"/>
</dbReference>
<comment type="similarity">
    <text evidence="1">Belongs to the CIA30 family.</text>
</comment>
<reference evidence="4" key="1">
    <citation type="journal article" date="2020" name="Stud. Mycol.">
        <title>101 Dothideomycetes genomes: a test case for predicting lifestyles and emergence of pathogens.</title>
        <authorList>
            <person name="Haridas S."/>
            <person name="Albert R."/>
            <person name="Binder M."/>
            <person name="Bloem J."/>
            <person name="Labutti K."/>
            <person name="Salamov A."/>
            <person name="Andreopoulos B."/>
            <person name="Baker S."/>
            <person name="Barry K."/>
            <person name="Bills G."/>
            <person name="Bluhm B."/>
            <person name="Cannon C."/>
            <person name="Castanera R."/>
            <person name="Culley D."/>
            <person name="Daum C."/>
            <person name="Ezra D."/>
            <person name="Gonzalez J."/>
            <person name="Henrissat B."/>
            <person name="Kuo A."/>
            <person name="Liang C."/>
            <person name="Lipzen A."/>
            <person name="Lutzoni F."/>
            <person name="Magnuson J."/>
            <person name="Mondo S."/>
            <person name="Nolan M."/>
            <person name="Ohm R."/>
            <person name="Pangilinan J."/>
            <person name="Park H.-J."/>
            <person name="Ramirez L."/>
            <person name="Alfaro M."/>
            <person name="Sun H."/>
            <person name="Tritt A."/>
            <person name="Yoshinaga Y."/>
            <person name="Zwiers L.-H."/>
            <person name="Turgeon B."/>
            <person name="Goodwin S."/>
            <person name="Spatafora J."/>
            <person name="Crous P."/>
            <person name="Grigoriev I."/>
        </authorList>
    </citation>
    <scope>NUCLEOTIDE SEQUENCE</scope>
    <source>
        <strain evidence="4">CBS 113389</strain>
    </source>
</reference>
<evidence type="ECO:0000256" key="2">
    <source>
        <dbReference type="SAM" id="Phobius"/>
    </source>
</evidence>
<keyword evidence="2" id="KW-0472">Membrane</keyword>
<proteinExistence type="inferred from homology"/>
<keyword evidence="2" id="KW-1133">Transmembrane helix</keyword>
<dbReference type="InterPro" id="IPR013857">
    <property type="entry name" value="NADH-UbQ_OxRdtase-assoc_prot30"/>
</dbReference>
<dbReference type="OrthoDB" id="426386at2759"/>
<organism evidence="4 5">
    <name type="scientific">Neohortaea acidophila</name>
    <dbReference type="NCBI Taxonomy" id="245834"/>
    <lineage>
        <taxon>Eukaryota</taxon>
        <taxon>Fungi</taxon>
        <taxon>Dikarya</taxon>
        <taxon>Ascomycota</taxon>
        <taxon>Pezizomycotina</taxon>
        <taxon>Dothideomycetes</taxon>
        <taxon>Dothideomycetidae</taxon>
        <taxon>Mycosphaerellales</taxon>
        <taxon>Teratosphaeriaceae</taxon>
        <taxon>Neohortaea</taxon>
    </lineage>
</organism>
<dbReference type="GO" id="GO:0010257">
    <property type="term" value="P:NADH dehydrogenase complex assembly"/>
    <property type="evidence" value="ECO:0007669"/>
    <property type="project" value="TreeGrafter"/>
</dbReference>
<dbReference type="Proteomes" id="UP000799767">
    <property type="component" value="Unassembled WGS sequence"/>
</dbReference>
<dbReference type="Pfam" id="PF08547">
    <property type="entry name" value="CIA30"/>
    <property type="match status" value="1"/>
</dbReference>
<dbReference type="InterPro" id="IPR039131">
    <property type="entry name" value="NDUFAF1"/>
</dbReference>
<gene>
    <name evidence="4" type="ORF">BDY17DRAFT_87483</name>
</gene>
<keyword evidence="2" id="KW-0812">Transmembrane</keyword>
<evidence type="ECO:0000313" key="4">
    <source>
        <dbReference type="EMBL" id="KAF2486870.1"/>
    </source>
</evidence>
<name>A0A6A6Q394_9PEZI</name>
<feature type="domain" description="NADH:ubiquinone oxidoreductase intermediate-associated protein 30" evidence="3">
    <location>
        <begin position="14"/>
        <end position="175"/>
    </location>
</feature>
<protein>
    <submittedName>
        <fullName evidence="4">Complex I intermediate-associated protein 30-domain-containing protein</fullName>
    </submittedName>
</protein>
<evidence type="ECO:0000313" key="5">
    <source>
        <dbReference type="Proteomes" id="UP000799767"/>
    </source>
</evidence>
<keyword evidence="5" id="KW-1185">Reference proteome</keyword>
<dbReference type="SUPFAM" id="SSF49785">
    <property type="entry name" value="Galactose-binding domain-like"/>
    <property type="match status" value="1"/>
</dbReference>
<dbReference type="InterPro" id="IPR008979">
    <property type="entry name" value="Galactose-bd-like_sf"/>
</dbReference>
<evidence type="ECO:0000259" key="3">
    <source>
        <dbReference type="Pfam" id="PF08547"/>
    </source>
</evidence>
<dbReference type="PANTHER" id="PTHR13194:SF19">
    <property type="entry name" value="NAD(P)-BINDING ROSSMANN-FOLD SUPERFAMILY PROTEIN"/>
    <property type="match status" value="1"/>
</dbReference>
<feature type="transmembrane region" description="Helical" evidence="2">
    <location>
        <begin position="232"/>
        <end position="249"/>
    </location>
</feature>
<dbReference type="RefSeq" id="XP_033593439.1">
    <property type="nucleotide sequence ID" value="XM_033738795.1"/>
</dbReference>